<dbReference type="AlphaFoldDB" id="A0A845BBV9"/>
<protein>
    <submittedName>
        <fullName evidence="1">Phosphoglycerate mutase</fullName>
    </submittedName>
</protein>
<dbReference type="Gene3D" id="3.40.50.1240">
    <property type="entry name" value="Phosphoglycerate mutase-like"/>
    <property type="match status" value="1"/>
</dbReference>
<gene>
    <name evidence="1" type="ORF">E0493_12365</name>
</gene>
<dbReference type="InterPro" id="IPR029033">
    <property type="entry name" value="His_PPase_superfam"/>
</dbReference>
<keyword evidence="2" id="KW-1185">Reference proteome</keyword>
<evidence type="ECO:0000313" key="1">
    <source>
        <dbReference type="EMBL" id="MXP64138.1"/>
    </source>
</evidence>
<evidence type="ECO:0000313" key="2">
    <source>
        <dbReference type="Proteomes" id="UP000460715"/>
    </source>
</evidence>
<name>A0A845BBV9_9PROT</name>
<sequence length="198" mass="20555">MRPSRVRDRANAREAQAEPAGIGAVAMVRHLPTDMPPGHCYGRLDLSPGRMAEPAPVLAALRSFPAARLVSSPARRCRALAAAIGVARGLPVVLDARLLELDFGAWEGLAWEAVPRPALDEWAADPWGFAPPGGESGAGLVARVRAFHAELQAGTVVVSHGGPLKVLAALLEGRAVDLLAPAQPMGTVRVAGQGGAPR</sequence>
<dbReference type="SUPFAM" id="SSF53254">
    <property type="entry name" value="Phosphoglycerate mutase-like"/>
    <property type="match status" value="1"/>
</dbReference>
<dbReference type="InterPro" id="IPR013078">
    <property type="entry name" value="His_Pase_superF_clade-1"/>
</dbReference>
<organism evidence="1 2">
    <name type="scientific">Teichococcus coralli</name>
    <dbReference type="NCBI Taxonomy" id="2545983"/>
    <lineage>
        <taxon>Bacteria</taxon>
        <taxon>Pseudomonadati</taxon>
        <taxon>Pseudomonadota</taxon>
        <taxon>Alphaproteobacteria</taxon>
        <taxon>Acetobacterales</taxon>
        <taxon>Roseomonadaceae</taxon>
        <taxon>Roseomonas</taxon>
    </lineage>
</organism>
<proteinExistence type="predicted"/>
<accession>A0A845BBV9</accession>
<comment type="caution">
    <text evidence="1">The sequence shown here is derived from an EMBL/GenBank/DDBJ whole genome shotgun (WGS) entry which is preliminary data.</text>
</comment>
<reference evidence="1 2" key="1">
    <citation type="submission" date="2019-03" db="EMBL/GenBank/DDBJ databases">
        <title>Roseomonas sp. a novel Roseomonas species isolated from Sea whip Gorgonian.</title>
        <authorList>
            <person name="Li F."/>
            <person name="Pan X."/>
            <person name="Huang S."/>
            <person name="Li Z."/>
            <person name="Meng B."/>
        </authorList>
    </citation>
    <scope>NUCLEOTIDE SEQUENCE [LARGE SCALE GENOMIC DNA]</scope>
    <source>
        <strain evidence="1 2">M0104</strain>
    </source>
</reference>
<dbReference type="OrthoDB" id="9781415at2"/>
<dbReference type="EMBL" id="SNVJ01000009">
    <property type="protein sequence ID" value="MXP64138.1"/>
    <property type="molecule type" value="Genomic_DNA"/>
</dbReference>
<dbReference type="Pfam" id="PF00300">
    <property type="entry name" value="His_Phos_1"/>
    <property type="match status" value="1"/>
</dbReference>
<dbReference type="Proteomes" id="UP000460715">
    <property type="component" value="Unassembled WGS sequence"/>
</dbReference>